<reference evidence="2" key="2">
    <citation type="journal article" date="2024" name="Plant">
        <title>Genomic evolution and insights into agronomic trait innovations of Sesamum species.</title>
        <authorList>
            <person name="Miao H."/>
            <person name="Wang L."/>
            <person name="Qu L."/>
            <person name="Liu H."/>
            <person name="Sun Y."/>
            <person name="Le M."/>
            <person name="Wang Q."/>
            <person name="Wei S."/>
            <person name="Zheng Y."/>
            <person name="Lin W."/>
            <person name="Duan Y."/>
            <person name="Cao H."/>
            <person name="Xiong S."/>
            <person name="Wang X."/>
            <person name="Wei L."/>
            <person name="Li C."/>
            <person name="Ma Q."/>
            <person name="Ju M."/>
            <person name="Zhao R."/>
            <person name="Li G."/>
            <person name="Mu C."/>
            <person name="Tian Q."/>
            <person name="Mei H."/>
            <person name="Zhang T."/>
            <person name="Gao T."/>
            <person name="Zhang H."/>
        </authorList>
    </citation>
    <scope>NUCLEOTIDE SEQUENCE</scope>
    <source>
        <strain evidence="2">KEN1</strain>
    </source>
</reference>
<feature type="compositionally biased region" description="Pro residues" evidence="1">
    <location>
        <begin position="1"/>
        <end position="20"/>
    </location>
</feature>
<accession>A0AAW2WF27</accession>
<gene>
    <name evidence="2" type="ORF">Slati_2468100</name>
</gene>
<comment type="caution">
    <text evidence="2">The sequence shown here is derived from an EMBL/GenBank/DDBJ whole genome shotgun (WGS) entry which is preliminary data.</text>
</comment>
<evidence type="ECO:0000256" key="1">
    <source>
        <dbReference type="SAM" id="MobiDB-lite"/>
    </source>
</evidence>
<organism evidence="2">
    <name type="scientific">Sesamum latifolium</name>
    <dbReference type="NCBI Taxonomy" id="2727402"/>
    <lineage>
        <taxon>Eukaryota</taxon>
        <taxon>Viridiplantae</taxon>
        <taxon>Streptophyta</taxon>
        <taxon>Embryophyta</taxon>
        <taxon>Tracheophyta</taxon>
        <taxon>Spermatophyta</taxon>
        <taxon>Magnoliopsida</taxon>
        <taxon>eudicotyledons</taxon>
        <taxon>Gunneridae</taxon>
        <taxon>Pentapetalae</taxon>
        <taxon>asterids</taxon>
        <taxon>lamiids</taxon>
        <taxon>Lamiales</taxon>
        <taxon>Pedaliaceae</taxon>
        <taxon>Sesamum</taxon>
    </lineage>
</organism>
<feature type="compositionally biased region" description="Basic and acidic residues" evidence="1">
    <location>
        <begin position="23"/>
        <end position="35"/>
    </location>
</feature>
<evidence type="ECO:0000313" key="2">
    <source>
        <dbReference type="EMBL" id="KAL0439851.1"/>
    </source>
</evidence>
<feature type="region of interest" description="Disordered" evidence="1">
    <location>
        <begin position="1"/>
        <end position="46"/>
    </location>
</feature>
<dbReference type="EMBL" id="JACGWN010000008">
    <property type="protein sequence ID" value="KAL0439851.1"/>
    <property type="molecule type" value="Genomic_DNA"/>
</dbReference>
<sequence length="84" mass="9088">MKPKPPPVSVYVQKPPPPVPQEQVRRESNNSKEASDGAGTRFVGREDKGKAIILYNAFDALMELDSNADVSKGPISSPTSHPDD</sequence>
<name>A0AAW2WF27_9LAMI</name>
<protein>
    <submittedName>
        <fullName evidence="2">Uncharacterized protein</fullName>
    </submittedName>
</protein>
<dbReference type="AlphaFoldDB" id="A0AAW2WF27"/>
<reference evidence="2" key="1">
    <citation type="submission" date="2020-06" db="EMBL/GenBank/DDBJ databases">
        <authorList>
            <person name="Li T."/>
            <person name="Hu X."/>
            <person name="Zhang T."/>
            <person name="Song X."/>
            <person name="Zhang H."/>
            <person name="Dai N."/>
            <person name="Sheng W."/>
            <person name="Hou X."/>
            <person name="Wei L."/>
        </authorList>
    </citation>
    <scope>NUCLEOTIDE SEQUENCE</scope>
    <source>
        <strain evidence="2">KEN1</strain>
        <tissue evidence="2">Leaf</tissue>
    </source>
</reference>
<proteinExistence type="predicted"/>